<evidence type="ECO:0000256" key="3">
    <source>
        <dbReference type="ARBA" id="ARBA00022741"/>
    </source>
</evidence>
<feature type="domain" description="Glutamyl/glutaminyl-tRNA synthetase class Ib catalytic" evidence="9">
    <location>
        <begin position="16"/>
        <end position="116"/>
    </location>
</feature>
<dbReference type="NCBIfam" id="TIGR03838">
    <property type="entry name" value="queuosine_YadB"/>
    <property type="match status" value="1"/>
</dbReference>
<comment type="function">
    <text evidence="7">Catalyzes the tRNA-independent activation of glutamate in presence of ATP and the subsequent transfer of glutamate onto a tRNA(Asp). Glutamate is transferred on the 2-amino-5-(4,5-dihydroxy-2-cyclopenten-1-yl) moiety of the queuosine in the wobble position of the QUC anticodon.</text>
</comment>
<dbReference type="InterPro" id="IPR020058">
    <property type="entry name" value="Glu/Gln-tRNA-synth_Ib_cat-dom"/>
</dbReference>
<accession>A0A2U2N2P2</accession>
<dbReference type="FunFam" id="3.40.50.620:FF:000093">
    <property type="entry name" value="Glutamyl-Q tRNA(Asp) synthetase"/>
    <property type="match status" value="1"/>
</dbReference>
<dbReference type="PRINTS" id="PR00987">
    <property type="entry name" value="TRNASYNTHGLU"/>
</dbReference>
<proteinExistence type="inferred from homology"/>
<comment type="caution">
    <text evidence="10">The sequence shown here is derived from an EMBL/GenBank/DDBJ whole genome shotgun (WGS) entry which is preliminary data.</text>
</comment>
<protein>
    <recommendedName>
        <fullName evidence="7">Glutamyl-Q tRNA(Asp) synthetase</fullName>
        <shortName evidence="7">Glu-Q-RSs</shortName>
        <ecNumber evidence="7">6.1.1.-</ecNumber>
    </recommendedName>
</protein>
<keyword evidence="3 7" id="KW-0547">Nucleotide-binding</keyword>
<feature type="binding site" evidence="7">
    <location>
        <position position="128"/>
    </location>
    <ligand>
        <name>Zn(2+)</name>
        <dbReference type="ChEBI" id="CHEBI:29105"/>
    </ligand>
</feature>
<evidence type="ECO:0000259" key="9">
    <source>
        <dbReference type="Pfam" id="PF00749"/>
    </source>
</evidence>
<feature type="binding site" evidence="7">
    <location>
        <position position="245"/>
    </location>
    <ligand>
        <name>ATP</name>
        <dbReference type="ChEBI" id="CHEBI:30616"/>
    </ligand>
</feature>
<dbReference type="GO" id="GO:0006400">
    <property type="term" value="P:tRNA modification"/>
    <property type="evidence" value="ECO:0007669"/>
    <property type="project" value="InterPro"/>
</dbReference>
<evidence type="ECO:0000256" key="2">
    <source>
        <dbReference type="ARBA" id="ARBA00022723"/>
    </source>
</evidence>
<dbReference type="GO" id="GO:0008270">
    <property type="term" value="F:zinc ion binding"/>
    <property type="evidence" value="ECO:0007669"/>
    <property type="project" value="UniProtKB-UniRule"/>
</dbReference>
<dbReference type="PANTHER" id="PTHR43311:SF1">
    <property type="entry name" value="GLUTAMYL-Q TRNA(ASP) SYNTHETASE"/>
    <property type="match status" value="1"/>
</dbReference>
<dbReference type="Gene3D" id="3.40.50.620">
    <property type="entry name" value="HUPs"/>
    <property type="match status" value="1"/>
</dbReference>
<evidence type="ECO:0000256" key="5">
    <source>
        <dbReference type="ARBA" id="ARBA00022840"/>
    </source>
</evidence>
<dbReference type="AlphaFoldDB" id="A0A2U2N2P2"/>
<comment type="cofactor">
    <cofactor evidence="7">
        <name>Zn(2+)</name>
        <dbReference type="ChEBI" id="CHEBI:29105"/>
    </cofactor>
    <text evidence="7">Binds 1 zinc ion per subunit.</text>
</comment>
<keyword evidence="2 7" id="KW-0479">Metal-binding</keyword>
<keyword evidence="11" id="KW-1185">Reference proteome</keyword>
<dbReference type="SUPFAM" id="SSF52374">
    <property type="entry name" value="Nucleotidylyl transferase"/>
    <property type="match status" value="1"/>
</dbReference>
<dbReference type="GO" id="GO:0006424">
    <property type="term" value="P:glutamyl-tRNA aminoacylation"/>
    <property type="evidence" value="ECO:0007669"/>
    <property type="project" value="InterPro"/>
</dbReference>
<feature type="domain" description="Glutamyl/glutaminyl-tRNA synthetase class Ib catalytic" evidence="9">
    <location>
        <begin position="165"/>
        <end position="249"/>
    </location>
</feature>
<dbReference type="InterPro" id="IPR022380">
    <property type="entry name" value="Glu-Q_tRNA(Asp)_Synthase"/>
</dbReference>
<dbReference type="OrthoDB" id="9807503at2"/>
<evidence type="ECO:0000256" key="4">
    <source>
        <dbReference type="ARBA" id="ARBA00022833"/>
    </source>
</evidence>
<reference evidence="10 11" key="1">
    <citation type="submission" date="2018-05" db="EMBL/GenBank/DDBJ databases">
        <title>Spiribacter halobius sp. nov., a moderately halophilic bacterium isolated from marine solar saltern.</title>
        <authorList>
            <person name="Zheng W.-S."/>
            <person name="Lu D.-C."/>
            <person name="Du Z.-J."/>
        </authorList>
    </citation>
    <scope>NUCLEOTIDE SEQUENCE [LARGE SCALE GENOMIC DNA]</scope>
    <source>
        <strain evidence="10 11">E85</strain>
    </source>
</reference>
<dbReference type="EC" id="6.1.1.-" evidence="7"/>
<dbReference type="Pfam" id="PF00749">
    <property type="entry name" value="tRNA-synt_1c"/>
    <property type="match status" value="2"/>
</dbReference>
<dbReference type="InterPro" id="IPR049940">
    <property type="entry name" value="GluQ/Sye"/>
</dbReference>
<gene>
    <name evidence="7" type="primary">gluQ</name>
    <name evidence="10" type="ORF">DEM34_08035</name>
</gene>
<evidence type="ECO:0000256" key="1">
    <source>
        <dbReference type="ARBA" id="ARBA00022598"/>
    </source>
</evidence>
<feature type="binding site" evidence="7">
    <location>
        <position position="110"/>
    </location>
    <ligand>
        <name>Zn(2+)</name>
        <dbReference type="ChEBI" id="CHEBI:29105"/>
    </ligand>
</feature>
<feature type="binding site" evidence="7">
    <location>
        <position position="108"/>
    </location>
    <ligand>
        <name>Zn(2+)</name>
        <dbReference type="ChEBI" id="CHEBI:29105"/>
    </ligand>
</feature>
<keyword evidence="5 7" id="KW-0067">ATP-binding</keyword>
<evidence type="ECO:0000313" key="10">
    <source>
        <dbReference type="EMBL" id="PWG63505.1"/>
    </source>
</evidence>
<feature type="binding site" evidence="7">
    <location>
        <position position="204"/>
    </location>
    <ligand>
        <name>L-glutamate</name>
        <dbReference type="ChEBI" id="CHEBI:29985"/>
    </ligand>
</feature>
<dbReference type="PANTHER" id="PTHR43311">
    <property type="entry name" value="GLUTAMATE--TRNA LIGASE"/>
    <property type="match status" value="1"/>
</dbReference>
<evidence type="ECO:0000256" key="8">
    <source>
        <dbReference type="RuleBase" id="RU363037"/>
    </source>
</evidence>
<feature type="binding site" evidence="7">
    <location>
        <position position="132"/>
    </location>
    <ligand>
        <name>Zn(2+)</name>
        <dbReference type="ChEBI" id="CHEBI:29105"/>
    </ligand>
</feature>
<name>A0A2U2N2P2_9GAMM</name>
<keyword evidence="6 7" id="KW-0030">Aminoacyl-tRNA synthetase</keyword>
<organism evidence="10 11">
    <name type="scientific">Sediminicurvatus halobius</name>
    <dbReference type="NCBI Taxonomy" id="2182432"/>
    <lineage>
        <taxon>Bacteria</taxon>
        <taxon>Pseudomonadati</taxon>
        <taxon>Pseudomonadota</taxon>
        <taxon>Gammaproteobacteria</taxon>
        <taxon>Chromatiales</taxon>
        <taxon>Ectothiorhodospiraceae</taxon>
        <taxon>Sediminicurvatus</taxon>
    </lineage>
</organism>
<feature type="short sequence motif" description="'KMSKS' region" evidence="7">
    <location>
        <begin position="242"/>
        <end position="246"/>
    </location>
</feature>
<dbReference type="Proteomes" id="UP000245474">
    <property type="component" value="Unassembled WGS sequence"/>
</dbReference>
<feature type="binding site" evidence="7">
    <location>
        <begin position="16"/>
        <end position="20"/>
    </location>
    <ligand>
        <name>L-glutamate</name>
        <dbReference type="ChEBI" id="CHEBI:29985"/>
    </ligand>
</feature>
<keyword evidence="8" id="KW-0648">Protein biosynthesis</keyword>
<dbReference type="GO" id="GO:0005829">
    <property type="term" value="C:cytosol"/>
    <property type="evidence" value="ECO:0007669"/>
    <property type="project" value="TreeGrafter"/>
</dbReference>
<evidence type="ECO:0000256" key="6">
    <source>
        <dbReference type="ARBA" id="ARBA00023146"/>
    </source>
</evidence>
<evidence type="ECO:0000256" key="7">
    <source>
        <dbReference type="HAMAP-Rule" id="MF_01428"/>
    </source>
</evidence>
<dbReference type="InterPro" id="IPR014729">
    <property type="entry name" value="Rossmann-like_a/b/a_fold"/>
</dbReference>
<dbReference type="GO" id="GO:0004818">
    <property type="term" value="F:glutamate-tRNA ligase activity"/>
    <property type="evidence" value="ECO:0007669"/>
    <property type="project" value="TreeGrafter"/>
</dbReference>
<comment type="similarity">
    <text evidence="7">Belongs to the class-I aminoacyl-tRNA synthetase family. GluQ subfamily.</text>
</comment>
<sequence length="307" mass="32500">MKPETRNPKPARYVGRFAPSPTGPLHFGSLVAAVGSWLDARAAGGSWAVRIDDVDRGRAVTGADAVILRQLEACGLTWDGPVVYQSARDEAYAAALARLQAADRAYPCGCTRREIAAVARRGPAGMIYPGTCRAGLPPGREARSWRLLTRGLQPAFDDRRHGPQRVDLEAEVGDFVIRRADGLFAYHLAMVVDDAELGVTDVVRGGDLLAATAPQVALQAALGLHTPRYLHLPVALAPDGHKLSKSVGSAALDIERPGEAVTSALAFLGQPPPPALAGARPGELLAWAVGAWRPERLPARNAIAPYA</sequence>
<feature type="binding site" evidence="7">
    <location>
        <position position="186"/>
    </location>
    <ligand>
        <name>L-glutamate</name>
        <dbReference type="ChEBI" id="CHEBI:29985"/>
    </ligand>
</feature>
<dbReference type="EMBL" id="QFFI01000010">
    <property type="protein sequence ID" value="PWG63505.1"/>
    <property type="molecule type" value="Genomic_DNA"/>
</dbReference>
<evidence type="ECO:0000313" key="11">
    <source>
        <dbReference type="Proteomes" id="UP000245474"/>
    </source>
</evidence>
<feature type="short sequence motif" description="'HIGH' region" evidence="7">
    <location>
        <begin position="19"/>
        <end position="29"/>
    </location>
</feature>
<feature type="binding site" evidence="7">
    <location>
        <position position="52"/>
    </location>
    <ligand>
        <name>L-glutamate</name>
        <dbReference type="ChEBI" id="CHEBI:29985"/>
    </ligand>
</feature>
<keyword evidence="1 7" id="KW-0436">Ligase</keyword>
<dbReference type="NCBIfam" id="NF004314">
    <property type="entry name" value="PRK05710.1-3"/>
    <property type="match status" value="1"/>
</dbReference>
<dbReference type="HAMAP" id="MF_01428">
    <property type="entry name" value="Glu_Q_tRNA_synth"/>
    <property type="match status" value="1"/>
</dbReference>
<keyword evidence="4 7" id="KW-0862">Zinc</keyword>
<dbReference type="InterPro" id="IPR000924">
    <property type="entry name" value="Glu/Gln-tRNA-synth"/>
</dbReference>
<dbReference type="GO" id="GO:0005524">
    <property type="term" value="F:ATP binding"/>
    <property type="evidence" value="ECO:0007669"/>
    <property type="project" value="UniProtKB-KW"/>
</dbReference>